<dbReference type="GO" id="GO:0005886">
    <property type="term" value="C:plasma membrane"/>
    <property type="evidence" value="ECO:0007669"/>
    <property type="project" value="UniProtKB-SubCell"/>
</dbReference>
<keyword evidence="3" id="KW-0813">Transport</keyword>
<comment type="caution">
    <text evidence="9">The sequence shown here is derived from an EMBL/GenBank/DDBJ whole genome shotgun (WGS) entry which is preliminary data.</text>
</comment>
<keyword evidence="4" id="KW-1003">Cell membrane</keyword>
<keyword evidence="5 8" id="KW-0812">Transmembrane</keyword>
<feature type="transmembrane region" description="Helical" evidence="8">
    <location>
        <begin position="440"/>
        <end position="460"/>
    </location>
</feature>
<dbReference type="Gene3D" id="3.30.70.1440">
    <property type="entry name" value="Multidrug efflux transporter AcrB pore domain"/>
    <property type="match status" value="1"/>
</dbReference>
<organism evidence="9 10">
    <name type="scientific">Candidatus Methylobacter favarea</name>
    <dbReference type="NCBI Taxonomy" id="2707345"/>
    <lineage>
        <taxon>Bacteria</taxon>
        <taxon>Pseudomonadati</taxon>
        <taxon>Pseudomonadota</taxon>
        <taxon>Gammaproteobacteria</taxon>
        <taxon>Methylococcales</taxon>
        <taxon>Methylococcaceae</taxon>
        <taxon>Methylobacter</taxon>
    </lineage>
</organism>
<protein>
    <submittedName>
        <fullName evidence="9">CusA/CzcA family heavy metal efflux RND transporter</fullName>
    </submittedName>
</protein>
<dbReference type="InterPro" id="IPR001036">
    <property type="entry name" value="Acrflvin-R"/>
</dbReference>
<feature type="transmembrane region" description="Helical" evidence="8">
    <location>
        <begin position="335"/>
        <end position="354"/>
    </location>
</feature>
<gene>
    <name evidence="9" type="ORF">METHB2_310040</name>
</gene>
<dbReference type="Gene3D" id="1.20.1640.10">
    <property type="entry name" value="Multidrug efflux transporter AcrB transmembrane domain"/>
    <property type="match status" value="2"/>
</dbReference>
<feature type="transmembrane region" description="Helical" evidence="8">
    <location>
        <begin position="387"/>
        <end position="406"/>
    </location>
</feature>
<dbReference type="NCBIfam" id="TIGR00914">
    <property type="entry name" value="2A0601"/>
    <property type="match status" value="1"/>
</dbReference>
<name>A0A8S0WAS5_9GAMM</name>
<sequence>MIPQLLNKSMHYRRTVAGGAVIVIILGLWSFSRMQIDAYPDISSQMVQIITIYPGRAPEEVERQVTVPVEIVMRNVPKVEKIRSRTIFGLSVVQLIFEEGVEKYWARQRVEEKLASINLPAGASAELGPLATAYGEILRYELVSDGRYDLIELRSINDWVAIPRLLRAAGVADVSNFGGYEKLYAVLMNPSQLQRFGLSLNDVVDAIQSNNETAGGSVLSRGSMSFVIRGRGALQDVAEIGNIFIRSFGGTPIYVHDVADVEIASKVPAGILSKDRKNETIEGIVLMRRGENPSEVLNNVKTVIAELNQVDLPQGVKIMPFYDRSLLVDATLHTVGHSVLLGVSLVTAVLLFFLGRPSMALLVALTIPFSLLFALVMMNAFGIPIGLLSIGAIDFGIIVDGSVILAENIAHRLHDATRENANNNFTKTVLAASLEVERSVFFSILMIVGAFLPLLTLTHIEGLLFRPMALTILFALIGAMLFALFVVPVLSSLLFRKGYRDWENPVLTWLYPHYSAALEFLLRYRWPALAAAMAMLIGILVLILPRLGTEFLPYMDEGVIWVRANFPEGTALQQTSKFGQRLREVALDFPDVDFIVVQAGRSDSGTDPFPPSRLEMLIGPKPRDQWVQFSRKQELVAALGGRFRAEFPTTRFNFTQPIIDSVTEDANGTSANLAVEFSGADSGVLLTLARQTLVLLDKVPGAVDVSIEQEGPQPQLVIKPDRSLCARYNVSVEEVTQLIDIAIGGSPIGSLFEGERRIDIAARFAQEYLRSPAAIGRLPVYNSEGIPIPLAQVAHIEIIDGQTLIARDDGRRRLTVRTDIAGRDQGGFVAEAQKLFKQEIKVPSGYRVAWLGMFENLERAGQHFKILVPASIGVIFLLLLVTFGSLRAALILLLAIPFALVGGATALYLRGMNLNVSSGVGFAAVFGVSIMNGVLIVRTITELRLAGTAMEQAIVQGAVRCIRPILVASLVAILGLVPASLATGLGSDVQRPLATVIVWGLFSATVMTVLLIPVLYRLFNPPIRMRDLEKQELNEVEPISPD</sequence>
<dbReference type="Proteomes" id="UP000494216">
    <property type="component" value="Unassembled WGS sequence"/>
</dbReference>
<dbReference type="Gene3D" id="3.30.70.1320">
    <property type="entry name" value="Multidrug efflux transporter AcrB pore domain like"/>
    <property type="match status" value="1"/>
</dbReference>
<evidence type="ECO:0000256" key="6">
    <source>
        <dbReference type="ARBA" id="ARBA00022989"/>
    </source>
</evidence>
<reference evidence="9 10" key="1">
    <citation type="submission" date="2020-02" db="EMBL/GenBank/DDBJ databases">
        <authorList>
            <person name="Hogendoorn C."/>
        </authorList>
    </citation>
    <scope>NUCLEOTIDE SEQUENCE [LARGE SCALE GENOMIC DNA]</scope>
    <source>
        <strain evidence="9">METHB21</strain>
    </source>
</reference>
<evidence type="ECO:0000313" key="9">
    <source>
        <dbReference type="EMBL" id="CAA9891009.1"/>
    </source>
</evidence>
<dbReference type="SUPFAM" id="SSF82693">
    <property type="entry name" value="Multidrug efflux transporter AcrB pore domain, PN1, PN2, PC1 and PC2 subdomains"/>
    <property type="match status" value="3"/>
</dbReference>
<dbReference type="RefSeq" id="WP_174625909.1">
    <property type="nucleotide sequence ID" value="NZ_CADCXN010000060.1"/>
</dbReference>
<feature type="transmembrane region" description="Helical" evidence="8">
    <location>
        <begin position="526"/>
        <end position="544"/>
    </location>
</feature>
<feature type="transmembrane region" description="Helical" evidence="8">
    <location>
        <begin position="361"/>
        <end position="381"/>
    </location>
</feature>
<dbReference type="PANTHER" id="PTHR32063:SF17">
    <property type="entry name" value="CATION EFFLUX SYSTEM PROTEIN"/>
    <property type="match status" value="1"/>
</dbReference>
<proteinExistence type="inferred from homology"/>
<feature type="transmembrane region" description="Helical" evidence="8">
    <location>
        <begin position="961"/>
        <end position="981"/>
    </location>
</feature>
<evidence type="ECO:0000256" key="4">
    <source>
        <dbReference type="ARBA" id="ARBA00022475"/>
    </source>
</evidence>
<feature type="transmembrane region" description="Helical" evidence="8">
    <location>
        <begin position="12"/>
        <end position="31"/>
    </location>
</feature>
<accession>A0A8S0WAS5</accession>
<dbReference type="AlphaFoldDB" id="A0A8S0WAS5"/>
<dbReference type="EMBL" id="CADCXN010000060">
    <property type="protein sequence ID" value="CAA9891009.1"/>
    <property type="molecule type" value="Genomic_DNA"/>
</dbReference>
<evidence type="ECO:0000256" key="1">
    <source>
        <dbReference type="ARBA" id="ARBA00004651"/>
    </source>
</evidence>
<feature type="transmembrane region" description="Helical" evidence="8">
    <location>
        <begin position="890"/>
        <end position="909"/>
    </location>
</feature>
<evidence type="ECO:0000256" key="5">
    <source>
        <dbReference type="ARBA" id="ARBA00022692"/>
    </source>
</evidence>
<feature type="transmembrane region" description="Helical" evidence="8">
    <location>
        <begin position="472"/>
        <end position="495"/>
    </location>
</feature>
<feature type="transmembrane region" description="Helical" evidence="8">
    <location>
        <begin position="921"/>
        <end position="940"/>
    </location>
</feature>
<evidence type="ECO:0000313" key="10">
    <source>
        <dbReference type="Proteomes" id="UP000494216"/>
    </source>
</evidence>
<keyword evidence="6 8" id="KW-1133">Transmembrane helix</keyword>
<keyword evidence="7 8" id="KW-0472">Membrane</keyword>
<dbReference type="InterPro" id="IPR004763">
    <property type="entry name" value="CusA-like"/>
</dbReference>
<dbReference type="PRINTS" id="PR00702">
    <property type="entry name" value="ACRIFLAVINRP"/>
</dbReference>
<comment type="similarity">
    <text evidence="2">Belongs to the resistance-nodulation-cell division (RND) (TC 2.A.6) family.</text>
</comment>
<evidence type="ECO:0000256" key="8">
    <source>
        <dbReference type="SAM" id="Phobius"/>
    </source>
</evidence>
<dbReference type="InterPro" id="IPR027463">
    <property type="entry name" value="AcrB_DN_DC_subdom"/>
</dbReference>
<dbReference type="Gene3D" id="3.30.2090.10">
    <property type="entry name" value="Multidrug efflux transporter AcrB TolC docking domain, DN and DC subdomains"/>
    <property type="match status" value="2"/>
</dbReference>
<dbReference type="GO" id="GO:0042910">
    <property type="term" value="F:xenobiotic transmembrane transporter activity"/>
    <property type="evidence" value="ECO:0007669"/>
    <property type="project" value="TreeGrafter"/>
</dbReference>
<comment type="subcellular location">
    <subcellularLocation>
        <location evidence="1">Cell membrane</location>
        <topology evidence="1">Multi-pass membrane protein</topology>
    </subcellularLocation>
</comment>
<dbReference type="Pfam" id="PF00873">
    <property type="entry name" value="ACR_tran"/>
    <property type="match status" value="1"/>
</dbReference>
<evidence type="ECO:0000256" key="2">
    <source>
        <dbReference type="ARBA" id="ARBA00010942"/>
    </source>
</evidence>
<dbReference type="GO" id="GO:0008324">
    <property type="term" value="F:monoatomic cation transmembrane transporter activity"/>
    <property type="evidence" value="ECO:0007669"/>
    <property type="project" value="InterPro"/>
</dbReference>
<feature type="transmembrane region" description="Helical" evidence="8">
    <location>
        <begin position="866"/>
        <end position="883"/>
    </location>
</feature>
<feature type="transmembrane region" description="Helical" evidence="8">
    <location>
        <begin position="993"/>
        <end position="1016"/>
    </location>
</feature>
<dbReference type="Gene3D" id="3.30.70.1430">
    <property type="entry name" value="Multidrug efflux transporter AcrB pore domain"/>
    <property type="match status" value="2"/>
</dbReference>
<keyword evidence="10" id="KW-1185">Reference proteome</keyword>
<dbReference type="SUPFAM" id="SSF82714">
    <property type="entry name" value="Multidrug efflux transporter AcrB TolC docking domain, DN and DC subdomains"/>
    <property type="match status" value="2"/>
</dbReference>
<evidence type="ECO:0000256" key="7">
    <source>
        <dbReference type="ARBA" id="ARBA00023136"/>
    </source>
</evidence>
<dbReference type="SUPFAM" id="SSF82866">
    <property type="entry name" value="Multidrug efflux transporter AcrB transmembrane domain"/>
    <property type="match status" value="2"/>
</dbReference>
<dbReference type="PANTHER" id="PTHR32063">
    <property type="match status" value="1"/>
</dbReference>
<evidence type="ECO:0000256" key="3">
    <source>
        <dbReference type="ARBA" id="ARBA00022448"/>
    </source>
</evidence>